<keyword evidence="3" id="KW-0732">Signal</keyword>
<feature type="chain" id="PRO_5040318288" evidence="3">
    <location>
        <begin position="18"/>
        <end position="787"/>
    </location>
</feature>
<dbReference type="GO" id="GO:0008234">
    <property type="term" value="F:cysteine-type peptidase activity"/>
    <property type="evidence" value="ECO:0007669"/>
    <property type="project" value="InterPro"/>
</dbReference>
<dbReference type="SMART" id="SM00645">
    <property type="entry name" value="Pept_C1"/>
    <property type="match status" value="1"/>
</dbReference>
<dbReference type="GO" id="GO:0006508">
    <property type="term" value="P:proteolysis"/>
    <property type="evidence" value="ECO:0007669"/>
    <property type="project" value="InterPro"/>
</dbReference>
<sequence>MRNTLIFLALLISSTIAQNRVVRARLGNLGIPQNIELPNLGFAQGFLPSSLANAKHVNIKISKTKPGGFGAVNGNAGISEARENIGFAARGGFSDNSGANNNGIRGGFDLSFNGGSTASAGNSAFGVAAQNKPANNAGAESNSGANNNGIRGGFGFSSNGGSTGSAGSTAFAGIRGGFDLSSNGGSTLSAGNTAFGVTALDNSANNAGSFPQNTGKINNEIRGGFGFSSQGSISGNTGFGFTSNEGTTGIANNGNLDTGVTLDSSEFFDKNLHESGPHISPFPIIPATSLNISHEERGSQHQSGFSGGFQGAVTTRPLTSVPQPFNHNEEKEEVFNEFHTRRPFNQPDFNEEFFNELPSTRLPTTKTKSTTTTTTTTPRPFEFSPHIPELPAVNDLIEQPQPVQNFINNPPRPVQDFGNNLPQPVQDFRNNPPQPVQDFRNNPPQQLPNVNQLSVDSPQVPILSGQSLEEVIEQEWNSFTTRFNKVYANQEEARYRREVFIENRAKIMRFNMEYAEGRRNFVHKINEFADMLLHEFNNNFNGFNRSRREPDVPLKPATTFVPSANVVFPDSVDWRMIGAVSPVKSQGKCAGCWAFAAAGALEAHTFRKTGKLVEISAQNLIDCTQPYGNNGCAGGLMDPAFEYVRDNNGVDSEKSYPYEGVNGECRFRRENVVATCTGFVDIGENDEKGLEIALATLGPVTAAIDAGKETFQFYSEGIYDDPACGNTPEQMNHAVLVVGYGQEADGRKYWLVKNSYGPNWGIGGYVKIAKENNNQCGIAIQASYPLV</sequence>
<proteinExistence type="inferred from homology"/>
<dbReference type="InterPro" id="IPR000668">
    <property type="entry name" value="Peptidase_C1A_C"/>
</dbReference>
<dbReference type="FunFam" id="3.90.70.10:FF:000109">
    <property type="entry name" value="Cysteine protease"/>
    <property type="match status" value="1"/>
</dbReference>
<feature type="domain" description="Cathepsin propeptide inhibitor" evidence="5">
    <location>
        <begin position="476"/>
        <end position="536"/>
    </location>
</feature>
<evidence type="ECO:0000313" key="6">
    <source>
        <dbReference type="EMBL" id="CAG9833875.1"/>
    </source>
</evidence>
<comment type="similarity">
    <text evidence="1">Belongs to the peptidase C1 family.</text>
</comment>
<evidence type="ECO:0000313" key="7">
    <source>
        <dbReference type="Proteomes" id="UP001153709"/>
    </source>
</evidence>
<dbReference type="InterPro" id="IPR038765">
    <property type="entry name" value="Papain-like_cys_pep_sf"/>
</dbReference>
<dbReference type="Gene3D" id="3.90.70.10">
    <property type="entry name" value="Cysteine proteinases"/>
    <property type="match status" value="1"/>
</dbReference>
<dbReference type="InterPro" id="IPR025660">
    <property type="entry name" value="Pept_his_AS"/>
</dbReference>
<dbReference type="OrthoDB" id="190265at2759"/>
<dbReference type="InterPro" id="IPR013128">
    <property type="entry name" value="Peptidase_C1A"/>
</dbReference>
<evidence type="ECO:0000259" key="5">
    <source>
        <dbReference type="SMART" id="SM00848"/>
    </source>
</evidence>
<dbReference type="InterPro" id="IPR013201">
    <property type="entry name" value="Prot_inhib_I29"/>
</dbReference>
<feature type="compositionally biased region" description="Low complexity" evidence="2">
    <location>
        <begin position="361"/>
        <end position="380"/>
    </location>
</feature>
<accession>A0A9N9XFC3</accession>
<dbReference type="PROSITE" id="PS00639">
    <property type="entry name" value="THIOL_PROTEASE_HIS"/>
    <property type="match status" value="1"/>
</dbReference>
<keyword evidence="7" id="KW-1185">Reference proteome</keyword>
<dbReference type="Pfam" id="PF00112">
    <property type="entry name" value="Peptidase_C1"/>
    <property type="match status" value="1"/>
</dbReference>
<dbReference type="Pfam" id="PF08246">
    <property type="entry name" value="Inhibitor_I29"/>
    <property type="match status" value="1"/>
</dbReference>
<name>A0A9N9XFC3_DIABA</name>
<feature type="region of interest" description="Disordered" evidence="2">
    <location>
        <begin position="361"/>
        <end position="386"/>
    </location>
</feature>
<dbReference type="InterPro" id="IPR039417">
    <property type="entry name" value="Peptidase_C1A_papain-like"/>
</dbReference>
<dbReference type="EMBL" id="OU898279">
    <property type="protein sequence ID" value="CAG9833875.1"/>
    <property type="molecule type" value="Genomic_DNA"/>
</dbReference>
<evidence type="ECO:0000256" key="3">
    <source>
        <dbReference type="SAM" id="SignalP"/>
    </source>
</evidence>
<dbReference type="CDD" id="cd02248">
    <property type="entry name" value="Peptidase_C1A"/>
    <property type="match status" value="1"/>
</dbReference>
<dbReference type="SUPFAM" id="SSF54001">
    <property type="entry name" value="Cysteine proteinases"/>
    <property type="match status" value="1"/>
</dbReference>
<dbReference type="Proteomes" id="UP001153709">
    <property type="component" value="Chromosome 4"/>
</dbReference>
<dbReference type="SMART" id="SM00848">
    <property type="entry name" value="Inhibitor_I29"/>
    <property type="match status" value="1"/>
</dbReference>
<dbReference type="PANTHER" id="PTHR12411">
    <property type="entry name" value="CYSTEINE PROTEASE FAMILY C1-RELATED"/>
    <property type="match status" value="1"/>
</dbReference>
<reference evidence="6" key="1">
    <citation type="submission" date="2022-01" db="EMBL/GenBank/DDBJ databases">
        <authorList>
            <person name="King R."/>
        </authorList>
    </citation>
    <scope>NUCLEOTIDE SEQUENCE</scope>
</reference>
<feature type="domain" description="Peptidase C1A papain C-terminal" evidence="4">
    <location>
        <begin position="568"/>
        <end position="786"/>
    </location>
</feature>
<feature type="compositionally biased region" description="Polar residues" evidence="2">
    <location>
        <begin position="417"/>
        <end position="431"/>
    </location>
</feature>
<protein>
    <submittedName>
        <fullName evidence="6">Uncharacterized protein</fullName>
    </submittedName>
</protein>
<feature type="signal peptide" evidence="3">
    <location>
        <begin position="1"/>
        <end position="17"/>
    </location>
</feature>
<gene>
    <name evidence="6" type="ORF">DIABBA_LOCUS7239</name>
</gene>
<dbReference type="PRINTS" id="PR00705">
    <property type="entry name" value="PAPAIN"/>
</dbReference>
<evidence type="ECO:0000259" key="4">
    <source>
        <dbReference type="SMART" id="SM00645"/>
    </source>
</evidence>
<dbReference type="AlphaFoldDB" id="A0A9N9XFC3"/>
<evidence type="ECO:0000256" key="2">
    <source>
        <dbReference type="SAM" id="MobiDB-lite"/>
    </source>
</evidence>
<evidence type="ECO:0000256" key="1">
    <source>
        <dbReference type="ARBA" id="ARBA00008455"/>
    </source>
</evidence>
<organism evidence="6 7">
    <name type="scientific">Diabrotica balteata</name>
    <name type="common">Banded cucumber beetle</name>
    <dbReference type="NCBI Taxonomy" id="107213"/>
    <lineage>
        <taxon>Eukaryota</taxon>
        <taxon>Metazoa</taxon>
        <taxon>Ecdysozoa</taxon>
        <taxon>Arthropoda</taxon>
        <taxon>Hexapoda</taxon>
        <taxon>Insecta</taxon>
        <taxon>Pterygota</taxon>
        <taxon>Neoptera</taxon>
        <taxon>Endopterygota</taxon>
        <taxon>Coleoptera</taxon>
        <taxon>Polyphaga</taxon>
        <taxon>Cucujiformia</taxon>
        <taxon>Chrysomeloidea</taxon>
        <taxon>Chrysomelidae</taxon>
        <taxon>Galerucinae</taxon>
        <taxon>Diabroticina</taxon>
        <taxon>Diabroticites</taxon>
        <taxon>Diabrotica</taxon>
    </lineage>
</organism>
<feature type="region of interest" description="Disordered" evidence="2">
    <location>
        <begin position="402"/>
        <end position="442"/>
    </location>
</feature>